<keyword evidence="1" id="KW-0472">Membrane</keyword>
<gene>
    <name evidence="3" type="ORF">EH31_11605</name>
</gene>
<dbReference type="GO" id="GO:0080120">
    <property type="term" value="P:CAAX-box protein maturation"/>
    <property type="evidence" value="ECO:0007669"/>
    <property type="project" value="UniProtKB-ARBA"/>
</dbReference>
<feature type="transmembrane region" description="Helical" evidence="1">
    <location>
        <begin position="76"/>
        <end position="96"/>
    </location>
</feature>
<feature type="transmembrane region" description="Helical" evidence="1">
    <location>
        <begin position="136"/>
        <end position="152"/>
    </location>
</feature>
<dbReference type="AlphaFoldDB" id="A0A074M523"/>
<dbReference type="GO" id="GO:0004175">
    <property type="term" value="F:endopeptidase activity"/>
    <property type="evidence" value="ECO:0007669"/>
    <property type="project" value="UniProtKB-ARBA"/>
</dbReference>
<evidence type="ECO:0000313" key="4">
    <source>
        <dbReference type="Proteomes" id="UP000027647"/>
    </source>
</evidence>
<evidence type="ECO:0000313" key="3">
    <source>
        <dbReference type="EMBL" id="KEO89791.1"/>
    </source>
</evidence>
<feature type="transmembrane region" description="Helical" evidence="1">
    <location>
        <begin position="190"/>
        <end position="208"/>
    </location>
</feature>
<comment type="caution">
    <text evidence="3">The sequence shown here is derived from an EMBL/GenBank/DDBJ whole genome shotgun (WGS) entry which is preliminary data.</text>
</comment>
<proteinExistence type="predicted"/>
<sequence>MSDMTTTPNSEPISPSEIEATFGGAERDLALFAPASSIIGEWRRFGAFLKRPSLDVGVQNEGAPTVLARIFALDMAAMFVLIGLASALIAAGVYIPETALAGMEFTPGIIFAVVVGAPVMEEIVFRGWLSGKPGPIAALMLIAAGASGALFLHTSAPAVGALIGLAAIIAALAALFILRARPAMDWFARGFPVFFWLATISFALVHLANFDEGSLAILLPLVLPQFILGAMLGYVRVRFALWAAIALHAAHNATAITIAAIAGQLG</sequence>
<protein>
    <recommendedName>
        <fullName evidence="2">CAAX prenyl protease 2/Lysostaphin resistance protein A-like domain-containing protein</fullName>
    </recommendedName>
</protein>
<keyword evidence="1" id="KW-0812">Transmembrane</keyword>
<keyword evidence="1" id="KW-1133">Transmembrane helix</keyword>
<accession>A0A074M523</accession>
<name>A0A074M523_ERYLO</name>
<keyword evidence="4" id="KW-1185">Reference proteome</keyword>
<dbReference type="InterPro" id="IPR003675">
    <property type="entry name" value="Rce1/LyrA-like_dom"/>
</dbReference>
<evidence type="ECO:0000259" key="2">
    <source>
        <dbReference type="Pfam" id="PF02517"/>
    </source>
</evidence>
<evidence type="ECO:0000256" key="1">
    <source>
        <dbReference type="SAM" id="Phobius"/>
    </source>
</evidence>
<dbReference type="eggNOG" id="COG1266">
    <property type="taxonomic scope" value="Bacteria"/>
</dbReference>
<feature type="transmembrane region" description="Helical" evidence="1">
    <location>
        <begin position="158"/>
        <end position="178"/>
    </location>
</feature>
<feature type="transmembrane region" description="Helical" evidence="1">
    <location>
        <begin position="214"/>
        <end position="232"/>
    </location>
</feature>
<feature type="transmembrane region" description="Helical" evidence="1">
    <location>
        <begin position="108"/>
        <end position="129"/>
    </location>
</feature>
<dbReference type="OrthoDB" id="7427644at2"/>
<feature type="domain" description="CAAX prenyl protease 2/Lysostaphin resistance protein A-like" evidence="2">
    <location>
        <begin position="108"/>
        <end position="253"/>
    </location>
</feature>
<dbReference type="Pfam" id="PF02517">
    <property type="entry name" value="Rce1-like"/>
    <property type="match status" value="1"/>
</dbReference>
<reference evidence="3 4" key="1">
    <citation type="submission" date="2014-04" db="EMBL/GenBank/DDBJ databases">
        <title>A comprehensive comparison of genomes of Erythrobacter spp. strains.</title>
        <authorList>
            <person name="Zheng Q."/>
        </authorList>
    </citation>
    <scope>NUCLEOTIDE SEQUENCE [LARGE SCALE GENOMIC DNA]</scope>
    <source>
        <strain evidence="3 4">DSM 6997</strain>
    </source>
</reference>
<feature type="transmembrane region" description="Helical" evidence="1">
    <location>
        <begin position="239"/>
        <end position="262"/>
    </location>
</feature>
<organism evidence="3 4">
    <name type="scientific">Erythrobacter longus</name>
    <dbReference type="NCBI Taxonomy" id="1044"/>
    <lineage>
        <taxon>Bacteria</taxon>
        <taxon>Pseudomonadati</taxon>
        <taxon>Pseudomonadota</taxon>
        <taxon>Alphaproteobacteria</taxon>
        <taxon>Sphingomonadales</taxon>
        <taxon>Erythrobacteraceae</taxon>
        <taxon>Erythrobacter/Porphyrobacter group</taxon>
        <taxon>Erythrobacter</taxon>
    </lineage>
</organism>
<dbReference type="Proteomes" id="UP000027647">
    <property type="component" value="Unassembled WGS sequence"/>
</dbReference>
<dbReference type="EMBL" id="JMIW01000004">
    <property type="protein sequence ID" value="KEO89791.1"/>
    <property type="molecule type" value="Genomic_DNA"/>
</dbReference>